<dbReference type="PANTHER" id="PTHR30137">
    <property type="entry name" value="LUCIFERASE-LIKE MONOOXYGENASE"/>
    <property type="match status" value="1"/>
</dbReference>
<keyword evidence="4" id="KW-1185">Reference proteome</keyword>
<comment type="similarity">
    <text evidence="1">To bacterial alkanal monooxygenase alpha and beta chains.</text>
</comment>
<dbReference type="Pfam" id="PF00296">
    <property type="entry name" value="Bac_luciferase"/>
    <property type="match status" value="1"/>
</dbReference>
<dbReference type="GO" id="GO:0005829">
    <property type="term" value="C:cytosol"/>
    <property type="evidence" value="ECO:0007669"/>
    <property type="project" value="TreeGrafter"/>
</dbReference>
<dbReference type="InterPro" id="IPR019949">
    <property type="entry name" value="CmoO-like"/>
</dbReference>
<reference evidence="3 4" key="1">
    <citation type="journal article" date="2007" name="Genome Res.">
        <title>Genome characteristics of facultatively symbiotic Frankia sp. strains reflect host range and host plant biogeography.</title>
        <authorList>
            <person name="Normand P."/>
            <person name="Lapierre P."/>
            <person name="Tisa L.S."/>
            <person name="Gogarten J.P."/>
            <person name="Alloisio N."/>
            <person name="Bagnarol E."/>
            <person name="Bassi C.A."/>
            <person name="Berry A.M."/>
            <person name="Bickhart D.M."/>
            <person name="Choisne N."/>
            <person name="Couloux A."/>
            <person name="Cournoyer B."/>
            <person name="Cruveiller S."/>
            <person name="Daubin V."/>
            <person name="Demange N."/>
            <person name="Francino M.P."/>
            <person name="Goltsman E."/>
            <person name="Huang Y."/>
            <person name="Kopp O.R."/>
            <person name="Labarre L."/>
            <person name="Lapidus A."/>
            <person name="Lavire C."/>
            <person name="Marechal J."/>
            <person name="Martinez M."/>
            <person name="Mastronunzio J.E."/>
            <person name="Mullin B.C."/>
            <person name="Niemann J."/>
            <person name="Pujic P."/>
            <person name="Rawnsley T."/>
            <person name="Rouy Z."/>
            <person name="Schenowitz C."/>
            <person name="Sellstedt A."/>
            <person name="Tavares F."/>
            <person name="Tomkins J.P."/>
            <person name="Vallenet D."/>
            <person name="Valverde C."/>
            <person name="Wall L.G."/>
            <person name="Wang Y."/>
            <person name="Medigue C."/>
            <person name="Benson D.R."/>
        </authorList>
    </citation>
    <scope>NUCLEOTIDE SEQUENCE [LARGE SCALE GENOMIC DNA]</scope>
    <source>
        <strain evidence="4">DSM 45986 / CECT 9034 / ACN14a</strain>
    </source>
</reference>
<dbReference type="OrthoDB" id="9780518at2"/>
<dbReference type="InterPro" id="IPR050766">
    <property type="entry name" value="Bact_Lucif_Oxidored"/>
</dbReference>
<evidence type="ECO:0000313" key="3">
    <source>
        <dbReference type="EMBL" id="CAJ58911.1"/>
    </source>
</evidence>
<dbReference type="KEGG" id="fal:FRAAL0233"/>
<dbReference type="NCBIfam" id="TIGR03558">
    <property type="entry name" value="oxido_grp_1"/>
    <property type="match status" value="1"/>
</dbReference>
<accession>Q0RU33</accession>
<evidence type="ECO:0000256" key="1">
    <source>
        <dbReference type="ARBA" id="ARBA00007789"/>
    </source>
</evidence>
<dbReference type="SUPFAM" id="SSF51679">
    <property type="entry name" value="Bacterial luciferase-like"/>
    <property type="match status" value="1"/>
</dbReference>
<name>Q0RU33_FRAAA</name>
<dbReference type="STRING" id="326424.FRAAL0233"/>
<dbReference type="Gene3D" id="3.20.20.30">
    <property type="entry name" value="Luciferase-like domain"/>
    <property type="match status" value="1"/>
</dbReference>
<dbReference type="PANTHER" id="PTHR30137:SF6">
    <property type="entry name" value="LUCIFERASE-LIKE MONOOXYGENASE"/>
    <property type="match status" value="1"/>
</dbReference>
<sequence>MVAVSIVDQGPVSAEITPAQSLGHSTALAQLADELGYTRFWLAEHHGVRNMAIAAPEILIGHIADRTSRIRVGSGGVMLPNHAPLHVAEQFRTLEALHPGRIDLGVGRSTGTGDDPTRDALLRTPDGLERFGDHLRHLLGIGGRCQLPADDPHRALVASPAGVPLPPVFLLGSSVGSAELAARAGLGYGFFCVYQDPAVAARALRRYRESFVPAAPGDRPLGILAARVWVGEDDEHAEALAAPERLAVLDHLTGNPSPLEPVERALARRLTDAQRAARDTLDVRGDVVGGVDRVASRLGELVAASGADEVMAISNIHDPEDRRNSLRRLAVAAGLGPAPAR</sequence>
<dbReference type="EC" id="1.14.14.3" evidence="3"/>
<dbReference type="AlphaFoldDB" id="Q0RU33"/>
<dbReference type="RefSeq" id="WP_011601492.1">
    <property type="nucleotide sequence ID" value="NC_008278.1"/>
</dbReference>
<keyword evidence="3" id="KW-0560">Oxidoreductase</keyword>
<proteinExistence type="predicted"/>
<dbReference type="EMBL" id="CT573213">
    <property type="protein sequence ID" value="CAJ58911.1"/>
    <property type="molecule type" value="Genomic_DNA"/>
</dbReference>
<evidence type="ECO:0000259" key="2">
    <source>
        <dbReference type="Pfam" id="PF00296"/>
    </source>
</evidence>
<feature type="domain" description="Luciferase-like" evidence="2">
    <location>
        <begin position="5"/>
        <end position="308"/>
    </location>
</feature>
<dbReference type="InterPro" id="IPR011251">
    <property type="entry name" value="Luciferase-like_dom"/>
</dbReference>
<dbReference type="HOGENOM" id="CLU_027853_9_0_11"/>
<dbReference type="InterPro" id="IPR036661">
    <property type="entry name" value="Luciferase-like_sf"/>
</dbReference>
<protein>
    <submittedName>
        <fullName evidence="3">Flavin dependant oxidoreductase</fullName>
        <ecNumber evidence="3">1.14.14.3</ecNumber>
    </submittedName>
</protein>
<dbReference type="CDD" id="cd00347">
    <property type="entry name" value="Flavin_utilizing_monoxygenases"/>
    <property type="match status" value="1"/>
</dbReference>
<organism evidence="3 4">
    <name type="scientific">Frankia alni (strain DSM 45986 / CECT 9034 / ACN14a)</name>
    <dbReference type="NCBI Taxonomy" id="326424"/>
    <lineage>
        <taxon>Bacteria</taxon>
        <taxon>Bacillati</taxon>
        <taxon>Actinomycetota</taxon>
        <taxon>Actinomycetes</taxon>
        <taxon>Frankiales</taxon>
        <taxon>Frankiaceae</taxon>
        <taxon>Frankia</taxon>
    </lineage>
</organism>
<evidence type="ECO:0000313" key="4">
    <source>
        <dbReference type="Proteomes" id="UP000000657"/>
    </source>
</evidence>
<gene>
    <name evidence="3" type="ordered locus">FRAAL0233</name>
</gene>
<dbReference type="eggNOG" id="COG2141">
    <property type="taxonomic scope" value="Bacteria"/>
</dbReference>
<dbReference type="Proteomes" id="UP000000657">
    <property type="component" value="Chromosome"/>
</dbReference>
<dbReference type="GO" id="GO:0047646">
    <property type="term" value="F:alkanal monooxygenase (FMN-linked) activity"/>
    <property type="evidence" value="ECO:0007669"/>
    <property type="project" value="UniProtKB-EC"/>
</dbReference>